<dbReference type="SUPFAM" id="SSF82866">
    <property type="entry name" value="Multidrug efflux transporter AcrB transmembrane domain"/>
    <property type="match status" value="2"/>
</dbReference>
<comment type="similarity">
    <text evidence="2">Belongs to the resistance-nodulation-cell division (RND) (TC 2.A.6) family. MmpL subfamily.</text>
</comment>
<organism evidence="9 10">
    <name type="scientific">Actinacidiphila bryophytorum</name>
    <dbReference type="NCBI Taxonomy" id="1436133"/>
    <lineage>
        <taxon>Bacteria</taxon>
        <taxon>Bacillati</taxon>
        <taxon>Actinomycetota</taxon>
        <taxon>Actinomycetes</taxon>
        <taxon>Kitasatosporales</taxon>
        <taxon>Streptomycetaceae</taxon>
        <taxon>Actinacidiphila</taxon>
    </lineage>
</organism>
<reference evidence="9" key="1">
    <citation type="submission" date="2021-06" db="EMBL/GenBank/DDBJ databases">
        <authorList>
            <person name="Arsene-Ploetze F."/>
        </authorList>
    </citation>
    <scope>NUCLEOTIDE SEQUENCE</scope>
    <source>
        <strain evidence="9">SBRY1</strain>
    </source>
</reference>
<evidence type="ECO:0000256" key="5">
    <source>
        <dbReference type="ARBA" id="ARBA00022989"/>
    </source>
</evidence>
<feature type="transmembrane region" description="Helical" evidence="7">
    <location>
        <begin position="522"/>
        <end position="541"/>
    </location>
</feature>
<protein>
    <submittedName>
        <fullName evidence="9">Drug exporter of the RND superfamily</fullName>
    </submittedName>
</protein>
<keyword evidence="4 7" id="KW-0812">Transmembrane</keyword>
<feature type="transmembrane region" description="Helical" evidence="7">
    <location>
        <begin position="660"/>
        <end position="682"/>
    </location>
</feature>
<keyword evidence="3" id="KW-1003">Cell membrane</keyword>
<dbReference type="InterPro" id="IPR004869">
    <property type="entry name" value="MMPL_dom"/>
</dbReference>
<dbReference type="InterPro" id="IPR050545">
    <property type="entry name" value="Mycobact_MmpL"/>
</dbReference>
<dbReference type="PANTHER" id="PTHR33406">
    <property type="entry name" value="MEMBRANE PROTEIN MJ1562-RELATED"/>
    <property type="match status" value="1"/>
</dbReference>
<dbReference type="EMBL" id="CAJVAX010000008">
    <property type="protein sequence ID" value="CAG7623556.1"/>
    <property type="molecule type" value="Genomic_DNA"/>
</dbReference>
<evidence type="ECO:0000256" key="3">
    <source>
        <dbReference type="ARBA" id="ARBA00022475"/>
    </source>
</evidence>
<dbReference type="Gene3D" id="1.20.1640.10">
    <property type="entry name" value="Multidrug efflux transporter AcrB transmembrane domain"/>
    <property type="match status" value="2"/>
</dbReference>
<feature type="transmembrane region" description="Helical" evidence="7">
    <location>
        <begin position="626"/>
        <end position="648"/>
    </location>
</feature>
<feature type="transmembrane region" description="Helical" evidence="7">
    <location>
        <begin position="581"/>
        <end position="605"/>
    </location>
</feature>
<name>A0A9W4ED64_9ACTN</name>
<keyword evidence="10" id="KW-1185">Reference proteome</keyword>
<feature type="transmembrane region" description="Helical" evidence="7">
    <location>
        <begin position="201"/>
        <end position="221"/>
    </location>
</feature>
<gene>
    <name evidence="9" type="ORF">SBRY_160052</name>
</gene>
<dbReference type="GO" id="GO:0005886">
    <property type="term" value="C:plasma membrane"/>
    <property type="evidence" value="ECO:0007669"/>
    <property type="project" value="UniProtKB-SubCell"/>
</dbReference>
<keyword evidence="5 7" id="KW-1133">Transmembrane helix</keyword>
<comment type="caution">
    <text evidence="9">The sequence shown here is derived from an EMBL/GenBank/DDBJ whole genome shotgun (WGS) entry which is preliminary data.</text>
</comment>
<evidence type="ECO:0000313" key="9">
    <source>
        <dbReference type="EMBL" id="CAG7623556.1"/>
    </source>
</evidence>
<feature type="transmembrane region" description="Helical" evidence="7">
    <location>
        <begin position="176"/>
        <end position="194"/>
    </location>
</feature>
<dbReference type="Proteomes" id="UP001153328">
    <property type="component" value="Unassembled WGS sequence"/>
</dbReference>
<feature type="transmembrane region" description="Helical" evidence="7">
    <location>
        <begin position="304"/>
        <end position="330"/>
    </location>
</feature>
<dbReference type="InterPro" id="IPR000731">
    <property type="entry name" value="SSD"/>
</dbReference>
<evidence type="ECO:0000256" key="7">
    <source>
        <dbReference type="SAM" id="Phobius"/>
    </source>
</evidence>
<keyword evidence="6 7" id="KW-0472">Membrane</keyword>
<evidence type="ECO:0000256" key="4">
    <source>
        <dbReference type="ARBA" id="ARBA00022692"/>
    </source>
</evidence>
<feature type="transmembrane region" description="Helical" evidence="7">
    <location>
        <begin position="548"/>
        <end position="569"/>
    </location>
</feature>
<proteinExistence type="inferred from homology"/>
<feature type="transmembrane region" description="Helical" evidence="7">
    <location>
        <begin position="366"/>
        <end position="384"/>
    </location>
</feature>
<evidence type="ECO:0000313" key="10">
    <source>
        <dbReference type="Proteomes" id="UP001153328"/>
    </source>
</evidence>
<accession>A0A9W4ED64</accession>
<feature type="transmembrane region" description="Helical" evidence="7">
    <location>
        <begin position="233"/>
        <end position="258"/>
    </location>
</feature>
<sequence length="726" mass="74566">MWLMRAFARWSVQRRGRVIGVWAALIVLLAGGAALSGGADYRNGFSFPRSDSQAAQALARDAFPAVSGDVDRIVWHSSAGPVTDPAVREQVQPMLQQVAALPHVASVAGPYTAGSPAVSQDGRTAFATVTFDAPAAEVPKAAVAEVIDTAQAARTADLQVELGGQAIEQSASSGPGPLLAIGLAASALVLLVLFGSVTAMLMPLLTALVALGAGVSVNALVTHVMDLGTSSEAIASMIALGVGVDYSLFIVSRFRALLAEGRTPRQAAAGAVNTSGRAVLFAGGIVVLALLVLLLFGVSITSGIAVAAAVEVFFTMAAALTLLPAVLSLLGHRVNSLRVPGRRLTGSGGVSPRMAAWARLVQRHRWLAASGVAAVMLVLALPVLTLHQGNPDAGTDPPASTTHKAYHLLADGFGPGFNGPLQLVATLPEPSDAAVLTDLAKTIGNDPAVASVSPPRTNPARTAAVLSVTPATSPQATATADLVHRLRDAVIPRATAGSGVAVHVGGPTASFIDLSSLLGSRLLPFVAVVLAIGFVLLLVLFRSLAIPLTAAVVNLLSIGAALGVVGFVFQHGWTGLPPAPVSFAVPVMMFAIVFGLSTDYQVFLLTRVQEEYLGHRDNSRAVREGTGRVSGVITGAAVIMIAVFGSFALGGQLLFQQIGIGFAVAVALDAFLLRLVLVPAVMHILGDRNWRLPGVLNRLPRIHLEEAPAARPAAGPDAKARADADV</sequence>
<comment type="subcellular location">
    <subcellularLocation>
        <location evidence="1">Cell membrane</location>
        <topology evidence="1">Multi-pass membrane protein</topology>
    </subcellularLocation>
</comment>
<evidence type="ECO:0000256" key="2">
    <source>
        <dbReference type="ARBA" id="ARBA00010157"/>
    </source>
</evidence>
<dbReference type="Pfam" id="PF03176">
    <property type="entry name" value="MMPL"/>
    <property type="match status" value="2"/>
</dbReference>
<feature type="domain" description="SSD" evidence="8">
    <location>
        <begin position="191"/>
        <end position="329"/>
    </location>
</feature>
<evidence type="ECO:0000256" key="1">
    <source>
        <dbReference type="ARBA" id="ARBA00004651"/>
    </source>
</evidence>
<dbReference type="PROSITE" id="PS50156">
    <property type="entry name" value="SSD"/>
    <property type="match status" value="1"/>
</dbReference>
<evidence type="ECO:0000256" key="6">
    <source>
        <dbReference type="ARBA" id="ARBA00023136"/>
    </source>
</evidence>
<feature type="transmembrane region" description="Helical" evidence="7">
    <location>
        <begin position="278"/>
        <end position="298"/>
    </location>
</feature>
<evidence type="ECO:0000259" key="8">
    <source>
        <dbReference type="PROSITE" id="PS50156"/>
    </source>
</evidence>
<dbReference type="PANTHER" id="PTHR33406:SF11">
    <property type="entry name" value="MEMBRANE PROTEIN SCO6666-RELATED"/>
    <property type="match status" value="1"/>
</dbReference>
<dbReference type="AlphaFoldDB" id="A0A9W4ED64"/>